<dbReference type="EMBL" id="CM026426">
    <property type="protein sequence ID" value="KAG0572934.1"/>
    <property type="molecule type" value="Genomic_DNA"/>
</dbReference>
<gene>
    <name evidence="1" type="ORF">KC19_VG135500</name>
</gene>
<dbReference type="AlphaFoldDB" id="A0A8T0HPV6"/>
<sequence>MCHRTSDSIRQLTDVTPVGQHALSSILNDDAAERGHAIPLLQNLVFSMSYFDSDCVDLDLLHRDGRYQAGGSLLENARIGHQTLPDLALTFPIFAAGG</sequence>
<protein>
    <submittedName>
        <fullName evidence="1">Uncharacterized protein</fullName>
    </submittedName>
</protein>
<accession>A0A8T0HPV6</accession>
<comment type="caution">
    <text evidence="1">The sequence shown here is derived from an EMBL/GenBank/DDBJ whole genome shotgun (WGS) entry which is preliminary data.</text>
</comment>
<organism evidence="1 2">
    <name type="scientific">Ceratodon purpureus</name>
    <name type="common">Fire moss</name>
    <name type="synonym">Dicranum purpureum</name>
    <dbReference type="NCBI Taxonomy" id="3225"/>
    <lineage>
        <taxon>Eukaryota</taxon>
        <taxon>Viridiplantae</taxon>
        <taxon>Streptophyta</taxon>
        <taxon>Embryophyta</taxon>
        <taxon>Bryophyta</taxon>
        <taxon>Bryophytina</taxon>
        <taxon>Bryopsida</taxon>
        <taxon>Dicranidae</taxon>
        <taxon>Pseudoditrichales</taxon>
        <taxon>Ditrichaceae</taxon>
        <taxon>Ceratodon</taxon>
    </lineage>
</organism>
<evidence type="ECO:0000313" key="1">
    <source>
        <dbReference type="EMBL" id="KAG0572934.1"/>
    </source>
</evidence>
<dbReference type="Proteomes" id="UP000822688">
    <property type="component" value="Chromosome V"/>
</dbReference>
<name>A0A8T0HPV6_CERPU</name>
<proteinExistence type="predicted"/>
<keyword evidence="2" id="KW-1185">Reference proteome</keyword>
<reference evidence="1" key="1">
    <citation type="submission" date="2020-06" db="EMBL/GenBank/DDBJ databases">
        <title>WGS assembly of Ceratodon purpureus strain R40.</title>
        <authorList>
            <person name="Carey S.B."/>
            <person name="Jenkins J."/>
            <person name="Shu S."/>
            <person name="Lovell J.T."/>
            <person name="Sreedasyam A."/>
            <person name="Maumus F."/>
            <person name="Tiley G.P."/>
            <person name="Fernandez-Pozo N."/>
            <person name="Barry K."/>
            <person name="Chen C."/>
            <person name="Wang M."/>
            <person name="Lipzen A."/>
            <person name="Daum C."/>
            <person name="Saski C.A."/>
            <person name="Payton A.C."/>
            <person name="Mcbreen J.C."/>
            <person name="Conrad R.E."/>
            <person name="Kollar L.M."/>
            <person name="Olsson S."/>
            <person name="Huttunen S."/>
            <person name="Landis J.B."/>
            <person name="Wickett N.J."/>
            <person name="Johnson M.G."/>
            <person name="Rensing S.A."/>
            <person name="Grimwood J."/>
            <person name="Schmutz J."/>
            <person name="Mcdaniel S.F."/>
        </authorList>
    </citation>
    <scope>NUCLEOTIDE SEQUENCE</scope>
    <source>
        <strain evidence="1">R40</strain>
    </source>
</reference>
<evidence type="ECO:0000313" key="2">
    <source>
        <dbReference type="Proteomes" id="UP000822688"/>
    </source>
</evidence>